<gene>
    <name evidence="3" type="ORF">IE37_01065</name>
</gene>
<dbReference type="EMBL" id="QGDI01000003">
    <property type="protein sequence ID" value="PWJ14132.1"/>
    <property type="molecule type" value="Genomic_DNA"/>
</dbReference>
<dbReference type="GO" id="GO:0016758">
    <property type="term" value="F:hexosyltransferase activity"/>
    <property type="evidence" value="ECO:0007669"/>
    <property type="project" value="UniProtKB-ARBA"/>
</dbReference>
<sequence>MAKKFDVSVCVAIYNSDPLQLFMTLASMIRQKQVSFEVIVADDGSVSDMSEQIRAFFKAEGFEDYKILRSEKNNGTVINYLRAAVSSSGKYIKCISAGDLFYSETSLSELMRYMERNSLDACFTDAVYYNSRGLPEVSVDPQIVGVHRKRYLYLQKLCYLILSDRACGAAWLVRREEFLRYMRLFANKVRFCEDSIYCLMIMDEKRVGFRYEPSIYYHYGDGLSTAKNETWTLKLREDDNAVNLIQLRRCRGNSFFEKRYRFFLRFFDARKRLINIVLKMFVFPEVLPLWILQKTRRRKNVKSASFAFLEECRSAAEKFML</sequence>
<dbReference type="InterPro" id="IPR029044">
    <property type="entry name" value="Nucleotide-diphossugar_trans"/>
</dbReference>
<feature type="transmembrane region" description="Helical" evidence="1">
    <location>
        <begin position="273"/>
        <end position="292"/>
    </location>
</feature>
<dbReference type="SUPFAM" id="SSF53448">
    <property type="entry name" value="Nucleotide-diphospho-sugar transferases"/>
    <property type="match status" value="1"/>
</dbReference>
<reference evidence="3 4" key="1">
    <citation type="submission" date="2018-05" db="EMBL/GenBank/DDBJ databases">
        <title>The Hungate 1000. A catalogue of reference genomes from the rumen microbiome.</title>
        <authorList>
            <person name="Kelly W."/>
        </authorList>
    </citation>
    <scope>NUCLEOTIDE SEQUENCE [LARGE SCALE GENOMIC DNA]</scope>
    <source>
        <strain evidence="3 4">SAb67</strain>
    </source>
</reference>
<dbReference type="Gene3D" id="3.90.550.10">
    <property type="entry name" value="Spore Coat Polysaccharide Biosynthesis Protein SpsA, Chain A"/>
    <property type="match status" value="1"/>
</dbReference>
<proteinExistence type="predicted"/>
<keyword evidence="1" id="KW-0472">Membrane</keyword>
<dbReference type="OrthoDB" id="2065917at2"/>
<keyword evidence="3" id="KW-0808">Transferase</keyword>
<comment type="caution">
    <text evidence="3">The sequence shown here is derived from an EMBL/GenBank/DDBJ whole genome shotgun (WGS) entry which is preliminary data.</text>
</comment>
<organism evidence="3 4">
    <name type="scientific">Ruminococcus flavefaciens</name>
    <dbReference type="NCBI Taxonomy" id="1265"/>
    <lineage>
        <taxon>Bacteria</taxon>
        <taxon>Bacillati</taxon>
        <taxon>Bacillota</taxon>
        <taxon>Clostridia</taxon>
        <taxon>Eubacteriales</taxon>
        <taxon>Oscillospiraceae</taxon>
        <taxon>Ruminococcus</taxon>
    </lineage>
</organism>
<dbReference type="RefSeq" id="WP_109725904.1">
    <property type="nucleotide sequence ID" value="NZ_QGDI01000003.1"/>
</dbReference>
<dbReference type="PANTHER" id="PTHR22916:SF3">
    <property type="entry name" value="UDP-GLCNAC:BETAGAL BETA-1,3-N-ACETYLGLUCOSAMINYLTRANSFERASE-LIKE PROTEIN 1"/>
    <property type="match status" value="1"/>
</dbReference>
<feature type="domain" description="Glycosyltransferase 2-like" evidence="2">
    <location>
        <begin position="8"/>
        <end position="175"/>
    </location>
</feature>
<evidence type="ECO:0000256" key="1">
    <source>
        <dbReference type="SAM" id="Phobius"/>
    </source>
</evidence>
<keyword evidence="1" id="KW-0812">Transmembrane</keyword>
<keyword evidence="1" id="KW-1133">Transmembrane helix</keyword>
<evidence type="ECO:0000313" key="3">
    <source>
        <dbReference type="EMBL" id="PWJ14132.1"/>
    </source>
</evidence>
<evidence type="ECO:0000313" key="4">
    <source>
        <dbReference type="Proteomes" id="UP000245720"/>
    </source>
</evidence>
<evidence type="ECO:0000259" key="2">
    <source>
        <dbReference type="Pfam" id="PF00535"/>
    </source>
</evidence>
<dbReference type="Pfam" id="PF00535">
    <property type="entry name" value="Glycos_transf_2"/>
    <property type="match status" value="1"/>
</dbReference>
<dbReference type="Proteomes" id="UP000245720">
    <property type="component" value="Unassembled WGS sequence"/>
</dbReference>
<protein>
    <submittedName>
        <fullName evidence="3">Glycosyl transferase family 2</fullName>
    </submittedName>
</protein>
<dbReference type="InterPro" id="IPR001173">
    <property type="entry name" value="Glyco_trans_2-like"/>
</dbReference>
<accession>A0A315YQ28</accession>
<dbReference type="AlphaFoldDB" id="A0A315YQ28"/>
<dbReference type="CDD" id="cd00761">
    <property type="entry name" value="Glyco_tranf_GTA_type"/>
    <property type="match status" value="1"/>
</dbReference>
<name>A0A315YQ28_RUMFL</name>
<dbReference type="PANTHER" id="PTHR22916">
    <property type="entry name" value="GLYCOSYLTRANSFERASE"/>
    <property type="match status" value="1"/>
</dbReference>